<evidence type="ECO:0000313" key="3">
    <source>
        <dbReference type="Proteomes" id="UP001642360"/>
    </source>
</evidence>
<comment type="caution">
    <text evidence="2">The sequence shown here is derived from an EMBL/GenBank/DDBJ whole genome shotgun (WGS) entry which is preliminary data.</text>
</comment>
<accession>A0ABC8V0D8</accession>
<evidence type="ECO:0000313" key="2">
    <source>
        <dbReference type="EMBL" id="CAK9186801.1"/>
    </source>
</evidence>
<keyword evidence="3" id="KW-1185">Reference proteome</keyword>
<proteinExistence type="predicted"/>
<feature type="compositionally biased region" description="Polar residues" evidence="1">
    <location>
        <begin position="111"/>
        <end position="121"/>
    </location>
</feature>
<dbReference type="Pfam" id="PF02450">
    <property type="entry name" value="LCAT"/>
    <property type="match status" value="1"/>
</dbReference>
<name>A0ABC8V0D8_9AQUA</name>
<feature type="region of interest" description="Disordered" evidence="1">
    <location>
        <begin position="104"/>
        <end position="128"/>
    </location>
</feature>
<evidence type="ECO:0000256" key="1">
    <source>
        <dbReference type="SAM" id="MobiDB-lite"/>
    </source>
</evidence>
<protein>
    <submittedName>
        <fullName evidence="2">Uncharacterized protein</fullName>
    </submittedName>
</protein>
<dbReference type="Proteomes" id="UP001642360">
    <property type="component" value="Unassembled WGS sequence"/>
</dbReference>
<dbReference type="InterPro" id="IPR003386">
    <property type="entry name" value="LACT/PDAT_acylTrfase"/>
</dbReference>
<dbReference type="PANTHER" id="PTHR11440">
    <property type="entry name" value="LECITHIN-CHOLESTEROL ACYLTRANSFERASE-RELATED"/>
    <property type="match status" value="1"/>
</dbReference>
<reference evidence="2 3" key="1">
    <citation type="submission" date="2024-02" db="EMBL/GenBank/DDBJ databases">
        <authorList>
            <person name="Vignale AGUSTIN F."/>
            <person name="Sosa J E."/>
            <person name="Modenutti C."/>
        </authorList>
    </citation>
    <scope>NUCLEOTIDE SEQUENCE [LARGE SCALE GENOMIC DNA]</scope>
</reference>
<dbReference type="EMBL" id="CAUOFW020009713">
    <property type="protein sequence ID" value="CAK9186801.1"/>
    <property type="molecule type" value="Genomic_DNA"/>
</dbReference>
<gene>
    <name evidence="2" type="ORF">ILEXP_LOCUS57297</name>
</gene>
<dbReference type="AlphaFoldDB" id="A0ABC8V0D8"/>
<organism evidence="2 3">
    <name type="scientific">Ilex paraguariensis</name>
    <name type="common">yerba mate</name>
    <dbReference type="NCBI Taxonomy" id="185542"/>
    <lineage>
        <taxon>Eukaryota</taxon>
        <taxon>Viridiplantae</taxon>
        <taxon>Streptophyta</taxon>
        <taxon>Embryophyta</taxon>
        <taxon>Tracheophyta</taxon>
        <taxon>Spermatophyta</taxon>
        <taxon>Magnoliopsida</taxon>
        <taxon>eudicotyledons</taxon>
        <taxon>Gunneridae</taxon>
        <taxon>Pentapetalae</taxon>
        <taxon>asterids</taxon>
        <taxon>campanulids</taxon>
        <taxon>Aquifoliales</taxon>
        <taxon>Aquifoliaceae</taxon>
        <taxon>Ilex</taxon>
    </lineage>
</organism>
<sequence>MGGGGGGPGWCAKHIKAVMNIGPAFLGVPKAVGNMLSAESKDVAFIRAMAPGLLDSDILGLQTLEHVMRVSRTWDSIISLMPKGGETIWGNLDWSPEEGYKCNSAKKRHLQPSQRENNSNNSDRKIGFQVEEPTRYGRIVSFGKAASELPSSRLPVIHSKEFSQTSAATNSSASCGEIRTEYDEMSRESIRKVAENKAYTVSSLIDLLRFVAPKMMQRAEAHFSHGIAENLDDPKYDHYKYWSNPLETKLPDAPDMEIYCSYGVGIPTERSYVYKLSPSYRCKSIPFQIDSSADGSDSGCLKGGVYFVDGDESVPVLSAGFMCAKGWRGRTRFNPSGIATYVREYRHKPPASLLEGRGLESGAHVDIMGNVALIEDVLRVAAGATGADLGGDKIHSDILRMSERINVRL</sequence>